<accession>A0A5B7TMS0</accession>
<dbReference type="EMBL" id="CP040749">
    <property type="protein sequence ID" value="QCX38119.1"/>
    <property type="molecule type" value="Genomic_DNA"/>
</dbReference>
<dbReference type="InterPro" id="IPR025234">
    <property type="entry name" value="YjzH-like"/>
</dbReference>
<organism evidence="1 2">
    <name type="scientific">Aureibaculum algae</name>
    <dbReference type="NCBI Taxonomy" id="2584122"/>
    <lineage>
        <taxon>Bacteria</taxon>
        <taxon>Pseudomonadati</taxon>
        <taxon>Bacteroidota</taxon>
        <taxon>Flavobacteriia</taxon>
        <taxon>Flavobacteriales</taxon>
        <taxon>Flavobacteriaceae</taxon>
        <taxon>Aureibaculum</taxon>
    </lineage>
</organism>
<dbReference type="AlphaFoldDB" id="A0A5B7TMS0"/>
<dbReference type="OrthoDB" id="1202795at2"/>
<sequence length="52" mass="6180">MIEYKVVNWKQGLTGNNKRLEDTLNQHAQSGWKAFHIAEHTARIVFERDKNR</sequence>
<dbReference type="Proteomes" id="UP000306229">
    <property type="component" value="Chromosome"/>
</dbReference>
<protein>
    <submittedName>
        <fullName evidence="1">DUF4177 domain-containing protein</fullName>
    </submittedName>
</protein>
<proteinExistence type="predicted"/>
<dbReference type="KEGG" id="fbe:FF125_06640"/>
<reference evidence="1 2" key="1">
    <citation type="submission" date="2019-05" db="EMBL/GenBank/DDBJ databases">
        <title>Algicella ahnfeltiae gen. nov., sp. nov., a novel marine bacterium of the family Flavobacteriaceae isolated from a red alga.</title>
        <authorList>
            <person name="Nedashkovskaya O.I."/>
            <person name="Kukhlevskiy A.D."/>
            <person name="Kim S.-G."/>
            <person name="Zhukova N.V."/>
            <person name="Mikhailov V.V."/>
        </authorList>
    </citation>
    <scope>NUCLEOTIDE SEQUENCE [LARGE SCALE GENOMIC DNA]</scope>
    <source>
        <strain evidence="1 2">10Alg115</strain>
    </source>
</reference>
<dbReference type="Pfam" id="PF13783">
    <property type="entry name" value="DUF4177"/>
    <property type="match status" value="1"/>
</dbReference>
<evidence type="ECO:0000313" key="1">
    <source>
        <dbReference type="EMBL" id="QCX38119.1"/>
    </source>
</evidence>
<keyword evidence="2" id="KW-1185">Reference proteome</keyword>
<evidence type="ECO:0000313" key="2">
    <source>
        <dbReference type="Proteomes" id="UP000306229"/>
    </source>
</evidence>
<name>A0A5B7TMS0_9FLAO</name>
<gene>
    <name evidence="1" type="ORF">FF125_06640</name>
</gene>
<dbReference type="RefSeq" id="WP_138949024.1">
    <property type="nucleotide sequence ID" value="NZ_CP040749.1"/>
</dbReference>